<feature type="transmembrane region" description="Helical" evidence="1">
    <location>
        <begin position="61"/>
        <end position="79"/>
    </location>
</feature>
<name>A0A0R0BXM4_9GAMM</name>
<keyword evidence="3" id="KW-1185">Reference proteome</keyword>
<comment type="caution">
    <text evidence="2">The sequence shown here is derived from an EMBL/GenBank/DDBJ whole genome shotgun (WGS) entry which is preliminary data.</text>
</comment>
<dbReference type="Proteomes" id="UP000051863">
    <property type="component" value="Unassembled WGS sequence"/>
</dbReference>
<dbReference type="Pfam" id="PF04307">
    <property type="entry name" value="YdjM"/>
    <property type="match status" value="1"/>
</dbReference>
<evidence type="ECO:0000313" key="2">
    <source>
        <dbReference type="EMBL" id="KRG62117.1"/>
    </source>
</evidence>
<protein>
    <submittedName>
        <fullName evidence="2">Membrane protein</fullName>
    </submittedName>
</protein>
<dbReference type="OrthoDB" id="9781927at2"/>
<reference evidence="2 3" key="1">
    <citation type="submission" date="2015-05" db="EMBL/GenBank/DDBJ databases">
        <title>Genome sequencing and analysis of members of genus Stenotrophomonas.</title>
        <authorList>
            <person name="Patil P.P."/>
            <person name="Midha S."/>
            <person name="Patil P.B."/>
        </authorList>
    </citation>
    <scope>NUCLEOTIDE SEQUENCE [LARGE SCALE GENOMIC DNA]</scope>
    <source>
        <strain evidence="2 3">DSM 18941</strain>
    </source>
</reference>
<gene>
    <name evidence="2" type="ORF">ABB27_18590</name>
</gene>
<evidence type="ECO:0000256" key="1">
    <source>
        <dbReference type="SAM" id="Phobius"/>
    </source>
</evidence>
<dbReference type="InterPro" id="IPR053170">
    <property type="entry name" value="Transcription_regulator"/>
</dbReference>
<evidence type="ECO:0000313" key="3">
    <source>
        <dbReference type="Proteomes" id="UP000051863"/>
    </source>
</evidence>
<feature type="transmembrane region" description="Helical" evidence="1">
    <location>
        <begin position="128"/>
        <end position="153"/>
    </location>
</feature>
<keyword evidence="1" id="KW-0812">Transmembrane</keyword>
<dbReference type="PANTHER" id="PTHR40031:SF1">
    <property type="entry name" value="MEMBRANE-BOUND METAL-DEPENDENT HYDROLASE"/>
    <property type="match status" value="1"/>
</dbReference>
<dbReference type="RefSeq" id="WP_057630736.1">
    <property type="nucleotide sequence ID" value="NZ_LDJJ01000089.1"/>
</dbReference>
<keyword evidence="1" id="KW-1133">Transmembrane helix</keyword>
<feature type="transmembrane region" description="Helical" evidence="1">
    <location>
        <begin position="91"/>
        <end position="108"/>
    </location>
</feature>
<proteinExistence type="predicted"/>
<dbReference type="PATRIC" id="fig|405446.3.peg.3744"/>
<dbReference type="PANTHER" id="PTHR40031">
    <property type="entry name" value="HYPOTHETICAL MEMBRANE SPANNING PROTEIN"/>
    <property type="match status" value="1"/>
</dbReference>
<dbReference type="InterPro" id="IPR007404">
    <property type="entry name" value="YdjM-like"/>
</dbReference>
<sequence>MDSLSQIVLGGAIAAAITPAAHRRAALLAGAALATLPDLDGLLIMAFTDNPVSLMTVHRSFSHSLFVLPLLGTLIWWLYKRFGHGRVAQAPGRWWWAMVLALVTHPLLDAFTVYGTQLWWPLTPPPTMWSSVFIIDPLYTIWLLLACVIAWFARARPLAQRALVAGLVLSTGYLGWSLIAKAQVDRVAAQSLAHMGLADAPRFSVPMPFNTLLWRVVAMTPQGYVVGDRSLWADHGPMQFQGYPSNVQALRQAGEVPAVQRLDWFNHGFMRAQVVDGELVLSDLRMGLEPDYNFNFAVATERDGQWQAMPPRQVQPAYRQAGNRDVLKQRLAQMWQRIWRAPASTGAASTQ</sequence>
<organism evidence="2 3">
    <name type="scientific">Stenotrophomonas terrae</name>
    <dbReference type="NCBI Taxonomy" id="405446"/>
    <lineage>
        <taxon>Bacteria</taxon>
        <taxon>Pseudomonadati</taxon>
        <taxon>Pseudomonadota</taxon>
        <taxon>Gammaproteobacteria</taxon>
        <taxon>Lysobacterales</taxon>
        <taxon>Lysobacteraceae</taxon>
        <taxon>Stenotrophomonas</taxon>
    </lineage>
</organism>
<accession>A0A0R0BXM4</accession>
<feature type="transmembrane region" description="Helical" evidence="1">
    <location>
        <begin position="162"/>
        <end position="179"/>
    </location>
</feature>
<keyword evidence="1" id="KW-0472">Membrane</keyword>
<dbReference type="EMBL" id="LDJJ01000089">
    <property type="protein sequence ID" value="KRG62117.1"/>
    <property type="molecule type" value="Genomic_DNA"/>
</dbReference>
<dbReference type="AlphaFoldDB" id="A0A0R0BXM4"/>